<proteinExistence type="predicted"/>
<dbReference type="Proteomes" id="UP000207683">
    <property type="component" value="Segment"/>
</dbReference>
<dbReference type="EMBL" id="GQ403788">
    <property type="protein sequence ID" value="ADD25706.1"/>
    <property type="molecule type" value="Genomic_DNA"/>
</dbReference>
<keyword evidence="2" id="KW-1185">Reference proteome</keyword>
<dbReference type="Gene3D" id="1.10.246.150">
    <property type="match status" value="1"/>
</dbReference>
<dbReference type="InterPro" id="IPR053746">
    <property type="entry name" value="Viral_HT_Connector_Assembly"/>
</dbReference>
<dbReference type="KEGG" id="vg:24366510"/>
<evidence type="ECO:0000313" key="1">
    <source>
        <dbReference type="EMBL" id="ADD25706.1"/>
    </source>
</evidence>
<dbReference type="GeneID" id="24366510"/>
<organism evidence="1 2">
    <name type="scientific">Lactococcus phage 1358</name>
    <dbReference type="NCBI Taxonomy" id="741942"/>
    <lineage>
        <taxon>Viruses</taxon>
        <taxon>Duplodnaviria</taxon>
        <taxon>Heunggongvirae</taxon>
        <taxon>Uroviricota</taxon>
        <taxon>Caudoviricetes</taxon>
        <taxon>Whiteheadvirus</taxon>
        <taxon>Whiteheadvirus wv1358</taxon>
    </lineage>
</organism>
<protein>
    <submittedName>
        <fullName evidence="1">Putative phage structural protein</fullName>
    </submittedName>
</protein>
<reference evidence="1 2" key="1">
    <citation type="journal article" date="2010" name="Appl. Environ. Microbiol.">
        <title>Genome organization and characterization of the virulent lactococcal phage 1358 and its similarities to Listeria phages.</title>
        <authorList>
            <person name="Dupuis M.E."/>
            <person name="Moineau S."/>
        </authorList>
    </citation>
    <scope>NUCLEOTIDE SEQUENCE [LARGE SCALE GENOMIC DNA]</scope>
</reference>
<evidence type="ECO:0000313" key="2">
    <source>
        <dbReference type="Proteomes" id="UP000207683"/>
    </source>
</evidence>
<sequence>MFMKLTDAQALDPNITQADVDTLEQTVRGITNNHFHVNVTRRSFIGKGLDLIFAPTTITLPNVNGEPLQGTSDLLKYLHIGDTIEISGTGVNDGVFDITALSTYQITVRMPDNFPEFYAGAYDATIVKVYYPLNVIGGVKKLIEYDVNMSGKTGVKQETVSRLSVTYFDMTAAESEGGYPRSLMSFLARYRQFNWE</sequence>
<dbReference type="OrthoDB" id="25080at10239"/>
<name>D3W0E0_9CAUD</name>
<dbReference type="RefSeq" id="YP_009140396.1">
    <property type="nucleotide sequence ID" value="NC_027120.1"/>
</dbReference>
<accession>D3W0E0</accession>